<evidence type="ECO:0000259" key="1">
    <source>
        <dbReference type="Pfam" id="PF01926"/>
    </source>
</evidence>
<keyword evidence="3" id="KW-1185">Reference proteome</keyword>
<name>A0A4S8MEL9_DENBC</name>
<evidence type="ECO:0000313" key="3">
    <source>
        <dbReference type="Proteomes" id="UP000297245"/>
    </source>
</evidence>
<gene>
    <name evidence="2" type="ORF">K435DRAFT_751175</name>
</gene>
<dbReference type="EMBL" id="ML179103">
    <property type="protein sequence ID" value="THV00504.1"/>
    <property type="molecule type" value="Genomic_DNA"/>
</dbReference>
<dbReference type="AlphaFoldDB" id="A0A4S8MEL9"/>
<dbReference type="GO" id="GO:0005525">
    <property type="term" value="F:GTP binding"/>
    <property type="evidence" value="ECO:0007669"/>
    <property type="project" value="InterPro"/>
</dbReference>
<protein>
    <recommendedName>
        <fullName evidence="1">G domain-containing protein</fullName>
    </recommendedName>
</protein>
<dbReference type="SUPFAM" id="SSF52540">
    <property type="entry name" value="P-loop containing nucleoside triphosphate hydrolases"/>
    <property type="match status" value="1"/>
</dbReference>
<dbReference type="InterPro" id="IPR006073">
    <property type="entry name" value="GTP-bd"/>
</dbReference>
<organism evidence="2 3">
    <name type="scientific">Dendrothele bispora (strain CBS 962.96)</name>
    <dbReference type="NCBI Taxonomy" id="1314807"/>
    <lineage>
        <taxon>Eukaryota</taxon>
        <taxon>Fungi</taxon>
        <taxon>Dikarya</taxon>
        <taxon>Basidiomycota</taxon>
        <taxon>Agaricomycotina</taxon>
        <taxon>Agaricomycetes</taxon>
        <taxon>Agaricomycetidae</taxon>
        <taxon>Agaricales</taxon>
        <taxon>Agaricales incertae sedis</taxon>
        <taxon>Dendrothele</taxon>
    </lineage>
</organism>
<dbReference type="Pfam" id="PF01926">
    <property type="entry name" value="MMR_HSR1"/>
    <property type="match status" value="1"/>
</dbReference>
<feature type="domain" description="G" evidence="1">
    <location>
        <begin position="19"/>
        <end position="125"/>
    </location>
</feature>
<dbReference type="Gene3D" id="3.40.50.300">
    <property type="entry name" value="P-loop containing nucleotide triphosphate hydrolases"/>
    <property type="match status" value="1"/>
</dbReference>
<dbReference type="OrthoDB" id="3172613at2759"/>
<accession>A0A4S8MEL9</accession>
<reference evidence="2 3" key="1">
    <citation type="journal article" date="2019" name="Nat. Ecol. Evol.">
        <title>Megaphylogeny resolves global patterns of mushroom evolution.</title>
        <authorList>
            <person name="Varga T."/>
            <person name="Krizsan K."/>
            <person name="Foldi C."/>
            <person name="Dima B."/>
            <person name="Sanchez-Garcia M."/>
            <person name="Sanchez-Ramirez S."/>
            <person name="Szollosi G.J."/>
            <person name="Szarkandi J.G."/>
            <person name="Papp V."/>
            <person name="Albert L."/>
            <person name="Andreopoulos W."/>
            <person name="Angelini C."/>
            <person name="Antonin V."/>
            <person name="Barry K.W."/>
            <person name="Bougher N.L."/>
            <person name="Buchanan P."/>
            <person name="Buyck B."/>
            <person name="Bense V."/>
            <person name="Catcheside P."/>
            <person name="Chovatia M."/>
            <person name="Cooper J."/>
            <person name="Damon W."/>
            <person name="Desjardin D."/>
            <person name="Finy P."/>
            <person name="Geml J."/>
            <person name="Haridas S."/>
            <person name="Hughes K."/>
            <person name="Justo A."/>
            <person name="Karasinski D."/>
            <person name="Kautmanova I."/>
            <person name="Kiss B."/>
            <person name="Kocsube S."/>
            <person name="Kotiranta H."/>
            <person name="LaButti K.M."/>
            <person name="Lechner B.E."/>
            <person name="Liimatainen K."/>
            <person name="Lipzen A."/>
            <person name="Lukacs Z."/>
            <person name="Mihaltcheva S."/>
            <person name="Morgado L.N."/>
            <person name="Niskanen T."/>
            <person name="Noordeloos M.E."/>
            <person name="Ohm R.A."/>
            <person name="Ortiz-Santana B."/>
            <person name="Ovrebo C."/>
            <person name="Racz N."/>
            <person name="Riley R."/>
            <person name="Savchenko A."/>
            <person name="Shiryaev A."/>
            <person name="Soop K."/>
            <person name="Spirin V."/>
            <person name="Szebenyi C."/>
            <person name="Tomsovsky M."/>
            <person name="Tulloss R.E."/>
            <person name="Uehling J."/>
            <person name="Grigoriev I.V."/>
            <person name="Vagvolgyi C."/>
            <person name="Papp T."/>
            <person name="Martin F.M."/>
            <person name="Miettinen O."/>
            <person name="Hibbett D.S."/>
            <person name="Nagy L.G."/>
        </authorList>
    </citation>
    <scope>NUCLEOTIDE SEQUENCE [LARGE SCALE GENOMIC DNA]</scope>
    <source>
        <strain evidence="2 3">CBS 962.96</strain>
    </source>
</reference>
<sequence length="272" mass="31614">MSDNVSEAFELRQRYKNFRILVIGRANAGKTTILKRVCNAEEDENPFLYNEEMESLVRHIYFLERGHHNIEQAFAFKSNPEFIFHDSPGFEKGDESQLQEVQEFIEKCAKATEVKDQLHAIWFCVVTDSSRPLLDLEKKFFADKIYGNVPLIAVFTKFDDFINQVTNPRMSLKKKRELAKQHLETDFEQPLSDYKLPKKAMLCLEGMPLNLYTCCYLSALLDMHKNGDKCQKQVKELMEKTAESLDNLALKLLFVLVQKNNIELGINYAIKK</sequence>
<evidence type="ECO:0000313" key="2">
    <source>
        <dbReference type="EMBL" id="THV00504.1"/>
    </source>
</evidence>
<proteinExistence type="predicted"/>
<dbReference type="Proteomes" id="UP000297245">
    <property type="component" value="Unassembled WGS sequence"/>
</dbReference>
<dbReference type="InterPro" id="IPR027417">
    <property type="entry name" value="P-loop_NTPase"/>
</dbReference>
<dbReference type="CDD" id="cd00882">
    <property type="entry name" value="Ras_like_GTPase"/>
    <property type="match status" value="1"/>
</dbReference>